<dbReference type="SMART" id="SM00387">
    <property type="entry name" value="HATPase_c"/>
    <property type="match status" value="1"/>
</dbReference>
<feature type="compositionally biased region" description="Acidic residues" evidence="9">
    <location>
        <begin position="491"/>
        <end position="501"/>
    </location>
</feature>
<dbReference type="EC" id="2.7.13.3" evidence="2"/>
<evidence type="ECO:0000256" key="4">
    <source>
        <dbReference type="ARBA" id="ARBA00022679"/>
    </source>
</evidence>
<gene>
    <name evidence="11" type="ORF">ACFOOI_11845</name>
</gene>
<dbReference type="GO" id="GO:0005524">
    <property type="term" value="F:ATP binding"/>
    <property type="evidence" value="ECO:0007669"/>
    <property type="project" value="UniProtKB-KW"/>
</dbReference>
<dbReference type="Pfam" id="PF02518">
    <property type="entry name" value="HATPase_c"/>
    <property type="match status" value="1"/>
</dbReference>
<dbReference type="InterPro" id="IPR004358">
    <property type="entry name" value="Sig_transdc_His_kin-like_C"/>
</dbReference>
<keyword evidence="3" id="KW-0597">Phosphoprotein</keyword>
<dbReference type="SUPFAM" id="SSF55874">
    <property type="entry name" value="ATPase domain of HSP90 chaperone/DNA topoisomerase II/histidine kinase"/>
    <property type="match status" value="2"/>
</dbReference>
<protein>
    <recommendedName>
        <fullName evidence="2">histidine kinase</fullName>
        <ecNumber evidence="2">2.7.13.3</ecNumber>
    </recommendedName>
</protein>
<dbReference type="EMBL" id="JBHRYQ010000001">
    <property type="protein sequence ID" value="MFC3811347.1"/>
    <property type="molecule type" value="Genomic_DNA"/>
</dbReference>
<proteinExistence type="predicted"/>
<feature type="region of interest" description="Disordered" evidence="9">
    <location>
        <begin position="484"/>
        <end position="528"/>
    </location>
</feature>
<organism evidence="11 12">
    <name type="scientific">Lacihabitans lacunae</name>
    <dbReference type="NCBI Taxonomy" id="1028214"/>
    <lineage>
        <taxon>Bacteria</taxon>
        <taxon>Pseudomonadati</taxon>
        <taxon>Bacteroidota</taxon>
        <taxon>Cytophagia</taxon>
        <taxon>Cytophagales</taxon>
        <taxon>Leadbetterellaceae</taxon>
        <taxon>Lacihabitans</taxon>
    </lineage>
</organism>
<evidence type="ECO:0000256" key="9">
    <source>
        <dbReference type="SAM" id="MobiDB-lite"/>
    </source>
</evidence>
<keyword evidence="4" id="KW-0808">Transferase</keyword>
<evidence type="ECO:0000256" key="5">
    <source>
        <dbReference type="ARBA" id="ARBA00022741"/>
    </source>
</evidence>
<dbReference type="Pfam" id="PF13589">
    <property type="entry name" value="HATPase_c_3"/>
    <property type="match status" value="1"/>
</dbReference>
<name>A0ABV7YYC8_9BACT</name>
<evidence type="ECO:0000256" key="8">
    <source>
        <dbReference type="ARBA" id="ARBA00023012"/>
    </source>
</evidence>
<evidence type="ECO:0000256" key="3">
    <source>
        <dbReference type="ARBA" id="ARBA00022553"/>
    </source>
</evidence>
<evidence type="ECO:0000256" key="2">
    <source>
        <dbReference type="ARBA" id="ARBA00012438"/>
    </source>
</evidence>
<evidence type="ECO:0000259" key="10">
    <source>
        <dbReference type="SMART" id="SM00387"/>
    </source>
</evidence>
<dbReference type="PANTHER" id="PTHR43065:SF10">
    <property type="entry name" value="PEROXIDE STRESS-ACTIVATED HISTIDINE KINASE MAK3"/>
    <property type="match status" value="1"/>
</dbReference>
<evidence type="ECO:0000256" key="7">
    <source>
        <dbReference type="ARBA" id="ARBA00022840"/>
    </source>
</evidence>
<dbReference type="InterPro" id="IPR036890">
    <property type="entry name" value="HATPase_C_sf"/>
</dbReference>
<dbReference type="Gene3D" id="3.30.565.10">
    <property type="entry name" value="Histidine kinase-like ATPase, C-terminal domain"/>
    <property type="match status" value="2"/>
</dbReference>
<comment type="catalytic activity">
    <reaction evidence="1">
        <text>ATP + protein L-histidine = ADP + protein N-phospho-L-histidine.</text>
        <dbReference type="EC" id="2.7.13.3"/>
    </reaction>
</comment>
<keyword evidence="7 11" id="KW-0067">ATP-binding</keyword>
<keyword evidence="12" id="KW-1185">Reference proteome</keyword>
<evidence type="ECO:0000313" key="12">
    <source>
        <dbReference type="Proteomes" id="UP001595616"/>
    </source>
</evidence>
<dbReference type="RefSeq" id="WP_379838188.1">
    <property type="nucleotide sequence ID" value="NZ_JBHRYQ010000001.1"/>
</dbReference>
<keyword evidence="8" id="KW-0902">Two-component regulatory system</keyword>
<reference evidence="12" key="1">
    <citation type="journal article" date="2019" name="Int. J. Syst. Evol. Microbiol.">
        <title>The Global Catalogue of Microorganisms (GCM) 10K type strain sequencing project: providing services to taxonomists for standard genome sequencing and annotation.</title>
        <authorList>
            <consortium name="The Broad Institute Genomics Platform"/>
            <consortium name="The Broad Institute Genome Sequencing Center for Infectious Disease"/>
            <person name="Wu L."/>
            <person name="Ma J."/>
        </authorList>
    </citation>
    <scope>NUCLEOTIDE SEQUENCE [LARGE SCALE GENOMIC DNA]</scope>
    <source>
        <strain evidence="12">CECT 7956</strain>
    </source>
</reference>
<evidence type="ECO:0000256" key="1">
    <source>
        <dbReference type="ARBA" id="ARBA00000085"/>
    </source>
</evidence>
<evidence type="ECO:0000256" key="6">
    <source>
        <dbReference type="ARBA" id="ARBA00022777"/>
    </source>
</evidence>
<keyword evidence="5" id="KW-0547">Nucleotide-binding</keyword>
<feature type="compositionally biased region" description="Basic and acidic residues" evidence="9">
    <location>
        <begin position="516"/>
        <end position="528"/>
    </location>
</feature>
<feature type="domain" description="Histidine kinase/HSP90-like ATPase" evidence="10">
    <location>
        <begin position="661"/>
        <end position="777"/>
    </location>
</feature>
<sequence length="779" mass="90250">MANIPFTVSARTARLIGRENVANAEGALIELVKNCYDADSENSIILLDKTNSSILIIDTGDGMDDKIITEQWMTIGTDDKLYNAITKSGRIKSGAKGIGRFALDRLGETCSMITFPKKETGKGFKWEVDWNKFEKKDKEGRNVKINEVFAEINDIENSNYFNQLKGNITNKKVISILDEINSKKPIINGTALFINNLRDDWTDSNISKVFQTLELLNPPEGLSKIKIWLLSNEEPEKYGLVENEDFKDYDYKLVAKYTKNENFNIKIKIHRNEFDYNMIPKALFSYEDMTEFPFDNKTFKEEKFEINRTFNEIIKGVTNENGIFQNIGDFEFTFYFLKNTLSTNDREKYYQKEFLGNRGQWIEKFGGIKLYRDDFRIRPYGEVNTHSYDWLMLGERFGQNPAAFSRKGSRVRPNQVAGVVKFSRIDNHHLEDKSNREGIRESETFEFFKNLLKGLIKVQEDDRSTVAFNLNELYSDLNKEEEAIKESGSIADEENDENETQEDTKSKNKKLKKGVKARDKKLSEKEDELATSRAMASAGIMIASFSHEFHGIKNNLTSRIFLLKRKLHKVINEENLNSIEDGINLNNEIDKLYRQDQKLKQWIDFAIGLTKKDRRKNKKINLVDYFTSFNQDWDSNLFKERDIDFSYEYEEESKNLFTTNISELDLDTVFDNLITNSIEAFQRNGVKGDRKITVQLTLEDKFIKIKYCDNGPGIVKDYTKINDIFKPFETSKTDDLGNQIGTGLGMWLVKSAIDSNKGKVLLSKPKTGFEINFWFKKIN</sequence>
<dbReference type="InterPro" id="IPR003594">
    <property type="entry name" value="HATPase_dom"/>
</dbReference>
<accession>A0ABV7YYC8</accession>
<keyword evidence="6" id="KW-0418">Kinase</keyword>
<dbReference type="Proteomes" id="UP001595616">
    <property type="component" value="Unassembled WGS sequence"/>
</dbReference>
<comment type="caution">
    <text evidence="11">The sequence shown here is derived from an EMBL/GenBank/DDBJ whole genome shotgun (WGS) entry which is preliminary data.</text>
</comment>
<dbReference type="PRINTS" id="PR00344">
    <property type="entry name" value="BCTRLSENSOR"/>
</dbReference>
<evidence type="ECO:0000313" key="11">
    <source>
        <dbReference type="EMBL" id="MFC3811347.1"/>
    </source>
</evidence>
<dbReference type="PANTHER" id="PTHR43065">
    <property type="entry name" value="SENSOR HISTIDINE KINASE"/>
    <property type="match status" value="1"/>
</dbReference>